<sequence>MTSIEETHRALHETFSSRITLPIAWRQHQLLQLARMFQEGHKLLASALNADLGRPTLESYFTEINTAVDRSLKAARDLPRWAAEHDVEVDEDLFRPWNPRIRREPKGVGLIISPWNFPFFLATMPIIGALAAGCCWVLKPSELAPNCASALGDLVGRYLDQRACRVVQGGVEQTTALLDLRWDHIFYTGNATIARSISHKAAQHLTPTTLELGGKCPVLLDPKSTCNMDLAAKRILFGKCQNSGQICVSPDYLVIPTYDDPGVLPRVVESFKRAYDSFYPSSGGALAHPESLSRIGSLRHFTRLASLLTHTKGRVVLGGHADLLSLRIQPTVVVGVGEDDVLMGEEIFGPVLPVLEVGSWEEAVRVVRRVGTPLVTYVFSEDEGVKAILRERTRSGSLVFNCTFLQMAVYELPYGGVGESGSGRSNKACMEEFSYVRSQIDVPMAMESHLEIFYPPYSEEATRAVARMGIEVALPESSPEHGIVDGKVCVKG</sequence>
<gene>
    <name evidence="6" type="ORF">BT62DRAFT_957597</name>
</gene>
<dbReference type="Pfam" id="PF00171">
    <property type="entry name" value="Aldedh"/>
    <property type="match status" value="1"/>
</dbReference>
<evidence type="ECO:0000313" key="6">
    <source>
        <dbReference type="EMBL" id="KAG7439878.1"/>
    </source>
</evidence>
<dbReference type="InterPro" id="IPR016161">
    <property type="entry name" value="Ald_DH/histidinol_DH"/>
</dbReference>
<dbReference type="InterPro" id="IPR016163">
    <property type="entry name" value="Ald_DH_C"/>
</dbReference>
<keyword evidence="7" id="KW-1185">Reference proteome</keyword>
<feature type="active site" evidence="4">
    <location>
        <position position="247"/>
    </location>
</feature>
<accession>A0A9P8AL56</accession>
<feature type="active site" evidence="4">
    <location>
        <position position="211"/>
    </location>
</feature>
<comment type="caution">
    <text evidence="6">The sequence shown here is derived from an EMBL/GenBank/DDBJ whole genome shotgun (WGS) entry which is preliminary data.</text>
</comment>
<evidence type="ECO:0000313" key="7">
    <source>
        <dbReference type="Proteomes" id="UP000812287"/>
    </source>
</evidence>
<name>A0A9P8AL56_9AGAR</name>
<dbReference type="GO" id="GO:0006081">
    <property type="term" value="P:aldehyde metabolic process"/>
    <property type="evidence" value="ECO:0007669"/>
    <property type="project" value="InterPro"/>
</dbReference>
<evidence type="ECO:0000256" key="4">
    <source>
        <dbReference type="PIRSR" id="PIRSR036492-1"/>
    </source>
</evidence>
<dbReference type="AlphaFoldDB" id="A0A9P8AL56"/>
<evidence type="ECO:0000256" key="1">
    <source>
        <dbReference type="ARBA" id="ARBA00009986"/>
    </source>
</evidence>
<dbReference type="SUPFAM" id="SSF53720">
    <property type="entry name" value="ALDH-like"/>
    <property type="match status" value="1"/>
</dbReference>
<dbReference type="PANTHER" id="PTHR43570">
    <property type="entry name" value="ALDEHYDE DEHYDROGENASE"/>
    <property type="match status" value="1"/>
</dbReference>
<protein>
    <recommendedName>
        <fullName evidence="3">Aldehyde dehydrogenase</fullName>
    </recommendedName>
</protein>
<feature type="domain" description="Aldehyde dehydrogenase" evidence="5">
    <location>
        <begin position="8"/>
        <end position="437"/>
    </location>
</feature>
<evidence type="ECO:0000256" key="2">
    <source>
        <dbReference type="ARBA" id="ARBA00023002"/>
    </source>
</evidence>
<dbReference type="InterPro" id="IPR012394">
    <property type="entry name" value="Aldehyde_DH_NAD(P)"/>
</dbReference>
<evidence type="ECO:0000256" key="3">
    <source>
        <dbReference type="PIRNR" id="PIRNR036492"/>
    </source>
</evidence>
<dbReference type="RefSeq" id="XP_043033378.1">
    <property type="nucleotide sequence ID" value="XM_043188417.1"/>
</dbReference>
<dbReference type="PIRSF" id="PIRSF036492">
    <property type="entry name" value="ALDH"/>
    <property type="match status" value="1"/>
</dbReference>
<proteinExistence type="inferred from homology"/>
<dbReference type="GO" id="GO:0005737">
    <property type="term" value="C:cytoplasm"/>
    <property type="evidence" value="ECO:0007669"/>
    <property type="project" value="TreeGrafter"/>
</dbReference>
<dbReference type="GeneID" id="66110714"/>
<dbReference type="PANTHER" id="PTHR43570:SF16">
    <property type="entry name" value="ALDEHYDE DEHYDROGENASE TYPE III, ISOFORM Q"/>
    <property type="match status" value="1"/>
</dbReference>
<dbReference type="GO" id="GO:0004029">
    <property type="term" value="F:aldehyde dehydrogenase (NAD+) activity"/>
    <property type="evidence" value="ECO:0007669"/>
    <property type="project" value="TreeGrafter"/>
</dbReference>
<evidence type="ECO:0000259" key="5">
    <source>
        <dbReference type="Pfam" id="PF00171"/>
    </source>
</evidence>
<comment type="similarity">
    <text evidence="1 3">Belongs to the aldehyde dehydrogenase family.</text>
</comment>
<dbReference type="EMBL" id="MU250581">
    <property type="protein sequence ID" value="KAG7439878.1"/>
    <property type="molecule type" value="Genomic_DNA"/>
</dbReference>
<dbReference type="Gene3D" id="3.40.309.10">
    <property type="entry name" value="Aldehyde Dehydrogenase, Chain A, domain 2"/>
    <property type="match status" value="1"/>
</dbReference>
<dbReference type="Proteomes" id="UP000812287">
    <property type="component" value="Unassembled WGS sequence"/>
</dbReference>
<dbReference type="Gene3D" id="3.40.605.10">
    <property type="entry name" value="Aldehyde Dehydrogenase, Chain A, domain 1"/>
    <property type="match status" value="1"/>
</dbReference>
<keyword evidence="2 3" id="KW-0560">Oxidoreductase</keyword>
<dbReference type="OrthoDB" id="440325at2759"/>
<reference evidence="6" key="1">
    <citation type="submission" date="2020-11" db="EMBL/GenBank/DDBJ databases">
        <title>Adaptations for nitrogen fixation in a non-lichenized fungal sporocarp promotes dispersal by wood-feeding termites.</title>
        <authorList>
            <consortium name="DOE Joint Genome Institute"/>
            <person name="Koch R.A."/>
            <person name="Yoon G."/>
            <person name="Arayal U."/>
            <person name="Lail K."/>
            <person name="Amirebrahimi M."/>
            <person name="Labutti K."/>
            <person name="Lipzen A."/>
            <person name="Riley R."/>
            <person name="Barry K."/>
            <person name="Henrissat B."/>
            <person name="Grigoriev I.V."/>
            <person name="Herr J.R."/>
            <person name="Aime M.C."/>
        </authorList>
    </citation>
    <scope>NUCLEOTIDE SEQUENCE</scope>
    <source>
        <strain evidence="6">MCA 3950</strain>
    </source>
</reference>
<dbReference type="InterPro" id="IPR015590">
    <property type="entry name" value="Aldehyde_DH_dom"/>
</dbReference>
<dbReference type="InterPro" id="IPR016162">
    <property type="entry name" value="Ald_DH_N"/>
</dbReference>
<organism evidence="6 7">
    <name type="scientific">Guyanagaster necrorhizus</name>
    <dbReference type="NCBI Taxonomy" id="856835"/>
    <lineage>
        <taxon>Eukaryota</taxon>
        <taxon>Fungi</taxon>
        <taxon>Dikarya</taxon>
        <taxon>Basidiomycota</taxon>
        <taxon>Agaricomycotina</taxon>
        <taxon>Agaricomycetes</taxon>
        <taxon>Agaricomycetidae</taxon>
        <taxon>Agaricales</taxon>
        <taxon>Marasmiineae</taxon>
        <taxon>Physalacriaceae</taxon>
        <taxon>Guyanagaster</taxon>
    </lineage>
</organism>